<organism evidence="2 3">
    <name type="scientific">Brassica rapa subsp. trilocularis</name>
    <dbReference type="NCBI Taxonomy" id="1813537"/>
    <lineage>
        <taxon>Eukaryota</taxon>
        <taxon>Viridiplantae</taxon>
        <taxon>Streptophyta</taxon>
        <taxon>Embryophyta</taxon>
        <taxon>Tracheophyta</taxon>
        <taxon>Spermatophyta</taxon>
        <taxon>Magnoliopsida</taxon>
        <taxon>eudicotyledons</taxon>
        <taxon>Gunneridae</taxon>
        <taxon>Pentapetalae</taxon>
        <taxon>rosids</taxon>
        <taxon>malvids</taxon>
        <taxon>Brassicales</taxon>
        <taxon>Brassicaceae</taxon>
        <taxon>Brassiceae</taxon>
        <taxon>Brassica</taxon>
    </lineage>
</organism>
<name>A0ABQ7MNH3_BRACM</name>
<keyword evidence="1" id="KW-0472">Membrane</keyword>
<sequence length="142" mass="16046">MIESAYNCQNQAIVSVNFRFEAPQTTLHPVKAVEDVHRRLCSLSYPKGARLYASEGPKDYNLLGNLTPTSPQLDVKKPQDIVRPESLSLLAEGYDRCVQVCSEYAKTFYLGWDLLLLSLLSFMSTTYMSTFYISIFSLSTNN</sequence>
<dbReference type="Proteomes" id="UP000823674">
    <property type="component" value="Chromosome A04"/>
</dbReference>
<feature type="transmembrane region" description="Helical" evidence="1">
    <location>
        <begin position="114"/>
        <end position="135"/>
    </location>
</feature>
<comment type="caution">
    <text evidence="2">The sequence shown here is derived from an EMBL/GenBank/DDBJ whole genome shotgun (WGS) entry which is preliminary data.</text>
</comment>
<reference evidence="2 3" key="1">
    <citation type="submission" date="2021-03" db="EMBL/GenBank/DDBJ databases">
        <authorList>
            <person name="King G.J."/>
            <person name="Bancroft I."/>
            <person name="Baten A."/>
            <person name="Bloomfield J."/>
            <person name="Borpatragohain P."/>
            <person name="He Z."/>
            <person name="Irish N."/>
            <person name="Irwin J."/>
            <person name="Liu K."/>
            <person name="Mauleon R.P."/>
            <person name="Moore J."/>
            <person name="Morris R."/>
            <person name="Ostergaard L."/>
            <person name="Wang B."/>
            <person name="Wells R."/>
        </authorList>
    </citation>
    <scope>NUCLEOTIDE SEQUENCE [LARGE SCALE GENOMIC DNA]</scope>
    <source>
        <strain evidence="2">R-o-18</strain>
        <tissue evidence="2">Leaf</tissue>
    </source>
</reference>
<evidence type="ECO:0000256" key="1">
    <source>
        <dbReference type="SAM" id="Phobius"/>
    </source>
</evidence>
<accession>A0ABQ7MNH3</accession>
<evidence type="ECO:0000313" key="2">
    <source>
        <dbReference type="EMBL" id="KAG5400284.1"/>
    </source>
</evidence>
<keyword evidence="3" id="KW-1185">Reference proteome</keyword>
<dbReference type="EMBL" id="JADBGQ010000004">
    <property type="protein sequence ID" value="KAG5400284.1"/>
    <property type="molecule type" value="Genomic_DNA"/>
</dbReference>
<gene>
    <name evidence="2" type="primary">A04g502560.1_BraROA</name>
    <name evidence="2" type="ORF">IGI04_014891</name>
</gene>
<keyword evidence="1" id="KW-1133">Transmembrane helix</keyword>
<protein>
    <submittedName>
        <fullName evidence="2">Uncharacterized protein</fullName>
    </submittedName>
</protein>
<evidence type="ECO:0000313" key="3">
    <source>
        <dbReference type="Proteomes" id="UP000823674"/>
    </source>
</evidence>
<proteinExistence type="predicted"/>
<keyword evidence="1" id="KW-0812">Transmembrane</keyword>